<gene>
    <name evidence="1" type="ORF">ADU18_0271</name>
</gene>
<dbReference type="Proteomes" id="UP000202736">
    <property type="component" value="Segment"/>
</dbReference>
<dbReference type="GeneID" id="26523494"/>
<dbReference type="KEGG" id="vg:26523494"/>
<dbReference type="EMBL" id="KT353109">
    <property type="protein sequence ID" value="AKY04164.1"/>
    <property type="molecule type" value="Genomic_DNA"/>
</dbReference>
<evidence type="ECO:0000313" key="1">
    <source>
        <dbReference type="EMBL" id="AKY04164.1"/>
    </source>
</evidence>
<dbReference type="Pfam" id="PF23776">
    <property type="entry name" value="DUF7170"/>
    <property type="match status" value="1"/>
</dbReference>
<dbReference type="InterPro" id="IPR055594">
    <property type="entry name" value="DUF7170"/>
</dbReference>
<organism evidence="1 2">
    <name type="scientific">Cronobacter phage PBES 02</name>
    <dbReference type="NCBI Taxonomy" id="1684115"/>
    <lineage>
        <taxon>Viruses</taxon>
        <taxon>Duplodnaviria</taxon>
        <taxon>Heunggongvirae</taxon>
        <taxon>Uroviricota</taxon>
        <taxon>Caudoviricetes</taxon>
        <taxon>Vequintavirinae</taxon>
        <taxon>Certrevirus</taxon>
        <taxon>Certrevirus PBES02</taxon>
    </lineage>
</organism>
<accession>A0A0K1YBB8</accession>
<proteinExistence type="predicted"/>
<sequence>MFTLMTWEHETSSPIRRTFEDLCAAYRLAQGGYYKAQIIDENNVIMYEFK</sequence>
<dbReference type="RefSeq" id="YP_009189125.1">
    <property type="nucleotide sequence ID" value="NC_028672.1"/>
</dbReference>
<evidence type="ECO:0000313" key="2">
    <source>
        <dbReference type="Proteomes" id="UP000202736"/>
    </source>
</evidence>
<reference evidence="1 2" key="1">
    <citation type="submission" date="2015-07" db="EMBL/GenBank/DDBJ databases">
        <title>Complete genome of Cronobacter phage PBES 02.</title>
        <authorList>
            <person name="Myung H."/>
        </authorList>
    </citation>
    <scope>NUCLEOTIDE SEQUENCE [LARGE SCALE GENOMIC DNA]</scope>
</reference>
<name>A0A0K1YBB8_9CAUD</name>
<protein>
    <submittedName>
        <fullName evidence="1">Uncharacterized protein</fullName>
    </submittedName>
</protein>
<keyword evidence="2" id="KW-1185">Reference proteome</keyword>